<dbReference type="InterPro" id="IPR029063">
    <property type="entry name" value="SAM-dependent_MTases_sf"/>
</dbReference>
<evidence type="ECO:0000256" key="5">
    <source>
        <dbReference type="ARBA" id="ARBA00022691"/>
    </source>
</evidence>
<evidence type="ECO:0000256" key="2">
    <source>
        <dbReference type="ARBA" id="ARBA00022552"/>
    </source>
</evidence>
<gene>
    <name evidence="7" type="ORF">F8B43_2282</name>
</gene>
<evidence type="ECO:0000313" key="8">
    <source>
        <dbReference type="Proteomes" id="UP000469949"/>
    </source>
</evidence>
<evidence type="ECO:0000256" key="1">
    <source>
        <dbReference type="ARBA" id="ARBA00022490"/>
    </source>
</evidence>
<dbReference type="PANTHER" id="PTHR47816">
    <property type="entry name" value="RIBOSOMAL RNA SMALL SUBUNIT METHYLTRANSFERASE C"/>
    <property type="match status" value="1"/>
</dbReference>
<keyword evidence="4 7" id="KW-0808">Transferase</keyword>
<reference evidence="7 8" key="1">
    <citation type="submission" date="2019-10" db="EMBL/GenBank/DDBJ databases">
        <title>Draft Genome Sequence of the Caffeine Degrading Methylotroph Methylorubrum populi PINKEL.</title>
        <authorList>
            <person name="Dawson S.C."/>
            <person name="Zhang X."/>
            <person name="Wright M.E."/>
            <person name="Sharma G."/>
            <person name="Langner J.T."/>
            <person name="Ditty J.L."/>
            <person name="Subuyuj G.A."/>
        </authorList>
    </citation>
    <scope>NUCLEOTIDE SEQUENCE [LARGE SCALE GENOMIC DNA]</scope>
    <source>
        <strain evidence="7 8">Pinkel</strain>
    </source>
</reference>
<dbReference type="GO" id="GO:0052914">
    <property type="term" value="F:16S rRNA (guanine(1207)-N(2))-methyltransferase activity"/>
    <property type="evidence" value="ECO:0007669"/>
    <property type="project" value="UniProtKB-EC"/>
</dbReference>
<dbReference type="InterPro" id="IPR007848">
    <property type="entry name" value="Small_mtfrase_dom"/>
</dbReference>
<keyword evidence="3 7" id="KW-0489">Methyltransferase</keyword>
<dbReference type="PANTHER" id="PTHR47816:SF4">
    <property type="entry name" value="RIBOSOMAL RNA SMALL SUBUNIT METHYLTRANSFERASE C"/>
    <property type="match status" value="1"/>
</dbReference>
<keyword evidence="2" id="KW-0698">rRNA processing</keyword>
<evidence type="ECO:0000256" key="3">
    <source>
        <dbReference type="ARBA" id="ARBA00022603"/>
    </source>
</evidence>
<evidence type="ECO:0000259" key="6">
    <source>
        <dbReference type="Pfam" id="PF05175"/>
    </source>
</evidence>
<dbReference type="SUPFAM" id="SSF53335">
    <property type="entry name" value="S-adenosyl-L-methionine-dependent methyltransferases"/>
    <property type="match status" value="1"/>
</dbReference>
<organism evidence="7 8">
    <name type="scientific">Methylorubrum populi</name>
    <dbReference type="NCBI Taxonomy" id="223967"/>
    <lineage>
        <taxon>Bacteria</taxon>
        <taxon>Pseudomonadati</taxon>
        <taxon>Pseudomonadota</taxon>
        <taxon>Alphaproteobacteria</taxon>
        <taxon>Hyphomicrobiales</taxon>
        <taxon>Methylobacteriaceae</taxon>
        <taxon>Methylorubrum</taxon>
    </lineage>
</organism>
<proteinExistence type="predicted"/>
<dbReference type="Pfam" id="PF05175">
    <property type="entry name" value="MTS"/>
    <property type="match status" value="1"/>
</dbReference>
<comment type="caution">
    <text evidence="7">The sequence shown here is derived from an EMBL/GenBank/DDBJ whole genome shotgun (WGS) entry which is preliminary data.</text>
</comment>
<dbReference type="GO" id="GO:0003676">
    <property type="term" value="F:nucleic acid binding"/>
    <property type="evidence" value="ECO:0007669"/>
    <property type="project" value="InterPro"/>
</dbReference>
<dbReference type="CDD" id="cd02440">
    <property type="entry name" value="AdoMet_MTases"/>
    <property type="match status" value="1"/>
</dbReference>
<dbReference type="EMBL" id="WEKV01000010">
    <property type="protein sequence ID" value="KAB7784249.1"/>
    <property type="molecule type" value="Genomic_DNA"/>
</dbReference>
<dbReference type="PROSITE" id="PS00092">
    <property type="entry name" value="N6_MTASE"/>
    <property type="match status" value="1"/>
</dbReference>
<dbReference type="EC" id="2.1.1.172" evidence="7"/>
<keyword evidence="1" id="KW-0963">Cytoplasm</keyword>
<name>A0A833J4V8_9HYPH</name>
<sequence length="322" mass="33815">MTLPAIEPLPTPAPMPQTDPDLRAVLYGLPSAELAALPEGAAQVSPLIPGSARLEDVAEASLETAVLLAPPGTVERRYALALALRALRPGGRLVALAPKDKGGTRLAKELRGFGCAVTDEPRRHHRICTAARPEAPSGIEAAVAGGAPRHIDNLALCTQPGIFSWDRLDPGSALLLRHLPPLAGRGADFGCGLGILARAALKSEKVAALALIDLDRRAIEMARRNVADARASQHWADLRGSEPALTGLDFVVTNPPFHDGGAEDQALGQVFIARAAAALRPGGTLHLVANAHLPYEAPLRAAFRTVTPVVTEGGYKLFEARK</sequence>
<evidence type="ECO:0000313" key="7">
    <source>
        <dbReference type="EMBL" id="KAB7784249.1"/>
    </source>
</evidence>
<evidence type="ECO:0000256" key="4">
    <source>
        <dbReference type="ARBA" id="ARBA00022679"/>
    </source>
</evidence>
<protein>
    <submittedName>
        <fullName evidence="7">16S rRNA (Guanine(1207)-N(2))-methyltransferase</fullName>
        <ecNumber evidence="7">2.1.1.172</ecNumber>
    </submittedName>
</protein>
<dbReference type="AlphaFoldDB" id="A0A833J4V8"/>
<dbReference type="InterPro" id="IPR046977">
    <property type="entry name" value="RsmC/RlmG"/>
</dbReference>
<keyword evidence="5" id="KW-0949">S-adenosyl-L-methionine</keyword>
<feature type="domain" description="Methyltransferase small" evidence="6">
    <location>
        <begin position="154"/>
        <end position="318"/>
    </location>
</feature>
<accession>A0A833J4V8</accession>
<dbReference type="Gene3D" id="3.40.50.150">
    <property type="entry name" value="Vaccinia Virus protein VP39"/>
    <property type="match status" value="1"/>
</dbReference>
<dbReference type="InterPro" id="IPR002052">
    <property type="entry name" value="DNA_methylase_N6_adenine_CS"/>
</dbReference>
<dbReference type="Proteomes" id="UP000469949">
    <property type="component" value="Unassembled WGS sequence"/>
</dbReference>